<accession>A0A1G8G553</accession>
<dbReference type="InterPro" id="IPR000914">
    <property type="entry name" value="SBP_5_dom"/>
</dbReference>
<dbReference type="RefSeq" id="WP_157674851.1">
    <property type="nucleotide sequence ID" value="NZ_LT629695.1"/>
</dbReference>
<name>A0A1G8G553_9MICO</name>
<dbReference type="GO" id="GO:0015833">
    <property type="term" value="P:peptide transport"/>
    <property type="evidence" value="ECO:0007669"/>
    <property type="project" value="TreeGrafter"/>
</dbReference>
<dbReference type="Proteomes" id="UP000198822">
    <property type="component" value="Chromosome I"/>
</dbReference>
<dbReference type="SUPFAM" id="SSF53850">
    <property type="entry name" value="Periplasmic binding protein-like II"/>
    <property type="match status" value="1"/>
</dbReference>
<dbReference type="InterPro" id="IPR039424">
    <property type="entry name" value="SBP_5"/>
</dbReference>
<reference evidence="4" key="1">
    <citation type="submission" date="2016-10" db="EMBL/GenBank/DDBJ databases">
        <authorList>
            <person name="Varghese N."/>
            <person name="Submissions S."/>
        </authorList>
    </citation>
    <scope>NUCLEOTIDE SEQUENCE [LARGE SCALE GENOMIC DNA]</scope>
    <source>
        <strain evidence="4">DSM 22002</strain>
    </source>
</reference>
<sequence>MRRARPLVAIVAASLLLTGCGASLPPSVIAGSEIAIGWQGELTSVNAASREGATAANLDVAAATRSQFASIANDGTLAPNRDLGEVEIVDDAPFTVRYDLADDVMWSDSVPLDAADLLLAWAAGSNALAPEGFDADAAIDDAGELAVPEGVAWFDVADAGGLALADGLPEVDEFARAIEVPLSASVADWQTMLDVAVPAHVVGRLALGIEDPMEAKQAVLEAIRIGDPERLAAIADAWSTGFTVSGSPDASLLVSSGPYVVDAADEGGVTLVANRRYAGTTPTIETVELAALSPDRLLTAVGSDVEAVEVVPTEENWEAIRDLTRDDFVMTATQTGRIWTMQFRGDRGVLQSTLARQSLLHAIPRSDVVAAATGAWSAEMSSTDSVLFPTSSDGYTISLQDSGFDDRWGSPDPEVAAVERDQAGVQAGTAVCVVYDRDEPYAVRAFQAIAAGIAESGWAVTDCGADDLDARIAEGGWDAVITQVALPTSAAEAAAQWGTGGAANLTGIGDAARDEAIAASGAATETNDVRDQLVLAETSIVAQGVVLPLSNVVVADVVAPGIEGVQPRNGPDARLTWQLPAWALPEE</sequence>
<dbReference type="PANTHER" id="PTHR30290">
    <property type="entry name" value="PERIPLASMIC BINDING COMPONENT OF ABC TRANSPORTER"/>
    <property type="match status" value="1"/>
</dbReference>
<dbReference type="Gene3D" id="3.10.105.10">
    <property type="entry name" value="Dipeptide-binding Protein, Domain 3"/>
    <property type="match status" value="1"/>
</dbReference>
<protein>
    <submittedName>
        <fullName evidence="3">Peptide/nickel transport system substrate-binding protein</fullName>
    </submittedName>
</protein>
<dbReference type="OrthoDB" id="7888869at2"/>
<dbReference type="AlphaFoldDB" id="A0A1G8G553"/>
<evidence type="ECO:0000313" key="3">
    <source>
        <dbReference type="EMBL" id="SDH89421.1"/>
    </source>
</evidence>
<dbReference type="GO" id="GO:1904680">
    <property type="term" value="F:peptide transmembrane transporter activity"/>
    <property type="evidence" value="ECO:0007669"/>
    <property type="project" value="TreeGrafter"/>
</dbReference>
<gene>
    <name evidence="3" type="ORF">SAMN04489720_2759</name>
</gene>
<feature type="signal peptide" evidence="1">
    <location>
        <begin position="1"/>
        <end position="30"/>
    </location>
</feature>
<evidence type="ECO:0000259" key="2">
    <source>
        <dbReference type="Pfam" id="PF00496"/>
    </source>
</evidence>
<feature type="chain" id="PRO_5009243477" evidence="1">
    <location>
        <begin position="31"/>
        <end position="587"/>
    </location>
</feature>
<dbReference type="Pfam" id="PF00496">
    <property type="entry name" value="SBP_bac_5"/>
    <property type="match status" value="1"/>
</dbReference>
<organism evidence="3 4">
    <name type="scientific">Agrococcus jejuensis</name>
    <dbReference type="NCBI Taxonomy" id="399736"/>
    <lineage>
        <taxon>Bacteria</taxon>
        <taxon>Bacillati</taxon>
        <taxon>Actinomycetota</taxon>
        <taxon>Actinomycetes</taxon>
        <taxon>Micrococcales</taxon>
        <taxon>Microbacteriaceae</taxon>
        <taxon>Agrococcus</taxon>
    </lineage>
</organism>
<dbReference type="PANTHER" id="PTHR30290:SF65">
    <property type="entry name" value="MONOACYL PHOSPHATIDYLINOSITOL TETRAMANNOSIDE-BINDING PROTEIN LPQW-RELATED"/>
    <property type="match status" value="1"/>
</dbReference>
<dbReference type="PROSITE" id="PS51257">
    <property type="entry name" value="PROKAR_LIPOPROTEIN"/>
    <property type="match status" value="1"/>
</dbReference>
<dbReference type="EMBL" id="LT629695">
    <property type="protein sequence ID" value="SDH89421.1"/>
    <property type="molecule type" value="Genomic_DNA"/>
</dbReference>
<evidence type="ECO:0000313" key="4">
    <source>
        <dbReference type="Proteomes" id="UP000198822"/>
    </source>
</evidence>
<dbReference type="STRING" id="399736.SAMN04489720_2759"/>
<dbReference type="Gene3D" id="3.40.190.10">
    <property type="entry name" value="Periplasmic binding protein-like II"/>
    <property type="match status" value="1"/>
</dbReference>
<feature type="domain" description="Solute-binding protein family 5" evidence="2">
    <location>
        <begin position="246"/>
        <end position="489"/>
    </location>
</feature>
<evidence type="ECO:0000256" key="1">
    <source>
        <dbReference type="SAM" id="SignalP"/>
    </source>
</evidence>
<keyword evidence="1" id="KW-0732">Signal</keyword>
<proteinExistence type="predicted"/>
<keyword evidence="4" id="KW-1185">Reference proteome</keyword>